<accession>A0ABV1VEJ2</accession>
<dbReference type="PANTHER" id="PTHR43098">
    <property type="entry name" value="L-ORNITHINE N(5)-MONOOXYGENASE-RELATED"/>
    <property type="match status" value="1"/>
</dbReference>
<dbReference type="EC" id="1.14.13.-" evidence="9"/>
<keyword evidence="3" id="KW-0285">Flavoprotein</keyword>
<evidence type="ECO:0000313" key="10">
    <source>
        <dbReference type="Proteomes" id="UP001490330"/>
    </source>
</evidence>
<sequence length="553" mass="60766">MTDTSSTAPIVDVLCIGAGFSGLYAAYKAAEQGWTVAGYETAPDVGGTWFWNTYPGARCDVESVYYSYSFSEELQQEWTWSERFAPQAEILSYINHVADRFGLRRHFRFNTKVTAANWLPDEHLWELTLDSGDTRRGRYLLAGSGGLSTPKDFDVPGLEQFTGLTVSTSRWTISLDDLAGKRVAVIGTGSSGVQCIPLIAEVADHLTVFQRTPNYVFPARNAPLPARTVAEIKSNYPAVREECRQSPGGIPDRPVADRAFDVSDEERRERYERAYERSGFLGVGAEFADLLTNPEANETAAEFVRQKIRQIVRDPRTASLLEPRFHPLGAKRSCFGTDFYETFNRPNVSLVSLRDEPIMTMTSDSIVTERGSYDVDAIVLAIGFDAFTGPLYALNVTTPEAGRLQDAWSDGVRTYLGIMTAGFPNFFMIGGPQSPALASNVVVTIEQAVDWITDLIAHARTEGSDVIEATTEAQDDWVGITEATVGQTLYATTDSWYRGSNVTGKPATFLGYVGGVGKYRRICTEIAKRGYPGVRIDGEAVAPGVGRIDEEIA</sequence>
<evidence type="ECO:0000259" key="8">
    <source>
        <dbReference type="Pfam" id="PF07992"/>
    </source>
</evidence>
<dbReference type="PANTHER" id="PTHR43098:SF3">
    <property type="entry name" value="L-ORNITHINE N(5)-MONOOXYGENASE-RELATED"/>
    <property type="match status" value="1"/>
</dbReference>
<dbReference type="InterPro" id="IPR050775">
    <property type="entry name" value="FAD-binding_Monooxygenases"/>
</dbReference>
<gene>
    <name evidence="9" type="ORF">ABT322_14255</name>
</gene>
<keyword evidence="10" id="KW-1185">Reference proteome</keyword>
<dbReference type="Gene3D" id="3.50.50.60">
    <property type="entry name" value="FAD/NAD(P)-binding domain"/>
    <property type="match status" value="2"/>
</dbReference>
<evidence type="ECO:0000256" key="7">
    <source>
        <dbReference type="ARBA" id="ARBA00023033"/>
    </source>
</evidence>
<dbReference type="SUPFAM" id="SSF51905">
    <property type="entry name" value="FAD/NAD(P)-binding domain"/>
    <property type="match status" value="2"/>
</dbReference>
<dbReference type="Pfam" id="PF07992">
    <property type="entry name" value="Pyr_redox_2"/>
    <property type="match status" value="1"/>
</dbReference>
<dbReference type="GO" id="GO:0016491">
    <property type="term" value="F:oxidoreductase activity"/>
    <property type="evidence" value="ECO:0007669"/>
    <property type="project" value="UniProtKB-KW"/>
</dbReference>
<evidence type="ECO:0000256" key="5">
    <source>
        <dbReference type="ARBA" id="ARBA00022857"/>
    </source>
</evidence>
<comment type="similarity">
    <text evidence="2">Belongs to the FAD-binding monooxygenase family.</text>
</comment>
<evidence type="ECO:0000256" key="1">
    <source>
        <dbReference type="ARBA" id="ARBA00001974"/>
    </source>
</evidence>
<name>A0ABV1VEJ2_9ACTN</name>
<dbReference type="InterPro" id="IPR023753">
    <property type="entry name" value="FAD/NAD-binding_dom"/>
</dbReference>
<dbReference type="EMBL" id="JBEPCV010000011">
    <property type="protein sequence ID" value="MER6904917.1"/>
    <property type="molecule type" value="Genomic_DNA"/>
</dbReference>
<dbReference type="PRINTS" id="PR00368">
    <property type="entry name" value="FADPNR"/>
</dbReference>
<keyword evidence="5" id="KW-0521">NADP</keyword>
<keyword evidence="4" id="KW-0274">FAD</keyword>
<organism evidence="9 10">
    <name type="scientific">Streptomyces flaveolus</name>
    <dbReference type="NCBI Taxonomy" id="67297"/>
    <lineage>
        <taxon>Bacteria</taxon>
        <taxon>Bacillati</taxon>
        <taxon>Actinomycetota</taxon>
        <taxon>Actinomycetes</taxon>
        <taxon>Kitasatosporales</taxon>
        <taxon>Streptomycetaceae</taxon>
        <taxon>Streptomyces</taxon>
    </lineage>
</organism>
<feature type="domain" description="FAD/NAD(P)-binding" evidence="8">
    <location>
        <begin position="12"/>
        <end position="218"/>
    </location>
</feature>
<reference evidence="9 10" key="1">
    <citation type="submission" date="2024-06" db="EMBL/GenBank/DDBJ databases">
        <title>The Natural Products Discovery Center: Release of the First 8490 Sequenced Strains for Exploring Actinobacteria Biosynthetic Diversity.</title>
        <authorList>
            <person name="Kalkreuter E."/>
            <person name="Kautsar S.A."/>
            <person name="Yang D."/>
            <person name="Bader C.D."/>
            <person name="Teijaro C.N."/>
            <person name="Fluegel L."/>
            <person name="Davis C.M."/>
            <person name="Simpson J.R."/>
            <person name="Lauterbach L."/>
            <person name="Steele A.D."/>
            <person name="Gui C."/>
            <person name="Meng S."/>
            <person name="Li G."/>
            <person name="Viehrig K."/>
            <person name="Ye F."/>
            <person name="Su P."/>
            <person name="Kiefer A.F."/>
            <person name="Nichols A."/>
            <person name="Cepeda A.J."/>
            <person name="Yan W."/>
            <person name="Fan B."/>
            <person name="Jiang Y."/>
            <person name="Adhikari A."/>
            <person name="Zheng C.-J."/>
            <person name="Schuster L."/>
            <person name="Cowan T.M."/>
            <person name="Smanski M.J."/>
            <person name="Chevrette M.G."/>
            <person name="De Carvalho L.P.S."/>
            <person name="Shen B."/>
        </authorList>
    </citation>
    <scope>NUCLEOTIDE SEQUENCE [LARGE SCALE GENOMIC DNA]</scope>
    <source>
        <strain evidence="9 10">NPDC000632</strain>
    </source>
</reference>
<evidence type="ECO:0000256" key="4">
    <source>
        <dbReference type="ARBA" id="ARBA00022827"/>
    </source>
</evidence>
<evidence type="ECO:0000313" key="9">
    <source>
        <dbReference type="EMBL" id="MER6904917.1"/>
    </source>
</evidence>
<dbReference type="Proteomes" id="UP001490330">
    <property type="component" value="Unassembled WGS sequence"/>
</dbReference>
<evidence type="ECO:0000256" key="3">
    <source>
        <dbReference type="ARBA" id="ARBA00022630"/>
    </source>
</evidence>
<dbReference type="PRINTS" id="PR00411">
    <property type="entry name" value="PNDRDTASEI"/>
</dbReference>
<comment type="cofactor">
    <cofactor evidence="1">
        <name>FAD</name>
        <dbReference type="ChEBI" id="CHEBI:57692"/>
    </cofactor>
</comment>
<keyword evidence="7" id="KW-0503">Monooxygenase</keyword>
<evidence type="ECO:0000256" key="2">
    <source>
        <dbReference type="ARBA" id="ARBA00010139"/>
    </source>
</evidence>
<dbReference type="RefSeq" id="WP_350720347.1">
    <property type="nucleotide sequence ID" value="NZ_JBEPCO010000019.1"/>
</dbReference>
<evidence type="ECO:0000256" key="6">
    <source>
        <dbReference type="ARBA" id="ARBA00023002"/>
    </source>
</evidence>
<comment type="caution">
    <text evidence="9">The sequence shown here is derived from an EMBL/GenBank/DDBJ whole genome shotgun (WGS) entry which is preliminary data.</text>
</comment>
<protein>
    <submittedName>
        <fullName evidence="9">NAD(P)/FAD-dependent oxidoreductase</fullName>
        <ecNumber evidence="9">1.14.13.-</ecNumber>
    </submittedName>
</protein>
<keyword evidence="6 9" id="KW-0560">Oxidoreductase</keyword>
<proteinExistence type="inferred from homology"/>
<dbReference type="InterPro" id="IPR036188">
    <property type="entry name" value="FAD/NAD-bd_sf"/>
</dbReference>